<evidence type="ECO:0000256" key="7">
    <source>
        <dbReference type="ARBA" id="ARBA00023136"/>
    </source>
</evidence>
<dbReference type="SMART" id="SM00382">
    <property type="entry name" value="AAA"/>
    <property type="match status" value="1"/>
</dbReference>
<dbReference type="Proteomes" id="UP001271780">
    <property type="component" value="Unassembled WGS sequence"/>
</dbReference>
<proteinExistence type="inferred from homology"/>
<evidence type="ECO:0000256" key="2">
    <source>
        <dbReference type="ARBA" id="ARBA00022448"/>
    </source>
</evidence>
<name>A0ABU4X9L6_9HYPH</name>
<evidence type="ECO:0000256" key="6">
    <source>
        <dbReference type="ARBA" id="ARBA00022967"/>
    </source>
</evidence>
<dbReference type="InterPro" id="IPR015855">
    <property type="entry name" value="ABC_transpr_MalK-like"/>
</dbReference>
<comment type="similarity">
    <text evidence="1">Belongs to the ABC transporter superfamily.</text>
</comment>
<evidence type="ECO:0000256" key="3">
    <source>
        <dbReference type="ARBA" id="ARBA00022475"/>
    </source>
</evidence>
<keyword evidence="4" id="KW-0547">Nucleotide-binding</keyword>
<dbReference type="InterPro" id="IPR008995">
    <property type="entry name" value="Mo/tungstate-bd_C_term_dom"/>
</dbReference>
<dbReference type="CDD" id="cd03301">
    <property type="entry name" value="ABC_MalK_N"/>
    <property type="match status" value="1"/>
</dbReference>
<evidence type="ECO:0000256" key="4">
    <source>
        <dbReference type="ARBA" id="ARBA00022741"/>
    </source>
</evidence>
<evidence type="ECO:0000256" key="5">
    <source>
        <dbReference type="ARBA" id="ARBA00022840"/>
    </source>
</evidence>
<evidence type="ECO:0000313" key="10">
    <source>
        <dbReference type="Proteomes" id="UP001271780"/>
    </source>
</evidence>
<dbReference type="InterPro" id="IPR047641">
    <property type="entry name" value="ABC_transpr_MalK/UgpC-like"/>
</dbReference>
<dbReference type="Gene3D" id="2.40.50.140">
    <property type="entry name" value="Nucleic acid-binding proteins"/>
    <property type="match status" value="1"/>
</dbReference>
<gene>
    <name evidence="9" type="ORF">RFM27_05345</name>
</gene>
<dbReference type="GO" id="GO:0005524">
    <property type="term" value="F:ATP binding"/>
    <property type="evidence" value="ECO:0007669"/>
    <property type="project" value="UniProtKB-KW"/>
</dbReference>
<dbReference type="InterPro" id="IPR013611">
    <property type="entry name" value="Transp-assoc_OB_typ2"/>
</dbReference>
<dbReference type="SUPFAM" id="SSF52540">
    <property type="entry name" value="P-loop containing nucleoside triphosphate hydrolases"/>
    <property type="match status" value="1"/>
</dbReference>
<dbReference type="InterPro" id="IPR003439">
    <property type="entry name" value="ABC_transporter-like_ATP-bd"/>
</dbReference>
<evidence type="ECO:0000313" key="9">
    <source>
        <dbReference type="EMBL" id="MDX8471490.1"/>
    </source>
</evidence>
<organism evidence="9 10">
    <name type="scientific">Mesorhizobium dulcispinae</name>
    <dbReference type="NCBI Taxonomy" id="3072316"/>
    <lineage>
        <taxon>Bacteria</taxon>
        <taxon>Pseudomonadati</taxon>
        <taxon>Pseudomonadota</taxon>
        <taxon>Alphaproteobacteria</taxon>
        <taxon>Hyphomicrobiales</taxon>
        <taxon>Phyllobacteriaceae</taxon>
        <taxon>Mesorhizobium</taxon>
    </lineage>
</organism>
<dbReference type="InterPro" id="IPR027417">
    <property type="entry name" value="P-loop_NTPase"/>
</dbReference>
<keyword evidence="6" id="KW-1278">Translocase</keyword>
<dbReference type="Pfam" id="PF08402">
    <property type="entry name" value="TOBE_2"/>
    <property type="match status" value="1"/>
</dbReference>
<dbReference type="SUPFAM" id="SSF50331">
    <property type="entry name" value="MOP-like"/>
    <property type="match status" value="1"/>
</dbReference>
<keyword evidence="3" id="KW-1003">Cell membrane</keyword>
<keyword evidence="2" id="KW-0813">Transport</keyword>
<dbReference type="EMBL" id="JAVIIZ010000002">
    <property type="protein sequence ID" value="MDX8471490.1"/>
    <property type="molecule type" value="Genomic_DNA"/>
</dbReference>
<keyword evidence="10" id="KW-1185">Reference proteome</keyword>
<dbReference type="InterPro" id="IPR012340">
    <property type="entry name" value="NA-bd_OB-fold"/>
</dbReference>
<protein>
    <submittedName>
        <fullName evidence="9">ABC transporter ATP-binding protein</fullName>
    </submittedName>
</protein>
<feature type="domain" description="ABC transporter" evidence="8">
    <location>
        <begin position="6"/>
        <end position="254"/>
    </location>
</feature>
<dbReference type="Gene3D" id="3.40.50.300">
    <property type="entry name" value="P-loop containing nucleotide triphosphate hydrolases"/>
    <property type="match status" value="1"/>
</dbReference>
<keyword evidence="7" id="KW-0472">Membrane</keyword>
<accession>A0ABU4X9L6</accession>
<dbReference type="PANTHER" id="PTHR43875">
    <property type="entry name" value="MALTODEXTRIN IMPORT ATP-BINDING PROTEIN MSMX"/>
    <property type="match status" value="1"/>
</dbReference>
<dbReference type="InterPro" id="IPR003593">
    <property type="entry name" value="AAA+_ATPase"/>
</dbReference>
<dbReference type="PROSITE" id="PS00211">
    <property type="entry name" value="ABC_TRANSPORTER_1"/>
    <property type="match status" value="1"/>
</dbReference>
<dbReference type="RefSeq" id="WP_320315963.1">
    <property type="nucleotide sequence ID" value="NZ_JAVIIX010000003.1"/>
</dbReference>
<dbReference type="PROSITE" id="PS50893">
    <property type="entry name" value="ABC_TRANSPORTER_2"/>
    <property type="match status" value="1"/>
</dbReference>
<keyword evidence="5 9" id="KW-0067">ATP-binding</keyword>
<reference evidence="9 10" key="1">
    <citation type="submission" date="2023-08" db="EMBL/GenBank/DDBJ databases">
        <title>Implementing the SeqCode for naming new Mesorhizobium species isolated from Vachellia karroo root nodules.</title>
        <authorList>
            <person name="Van Lill M."/>
        </authorList>
    </citation>
    <scope>NUCLEOTIDE SEQUENCE [LARGE SCALE GENOMIC DNA]</scope>
    <source>
        <strain evidence="9 10">VK23A</strain>
    </source>
</reference>
<comment type="caution">
    <text evidence="9">The sequence shown here is derived from an EMBL/GenBank/DDBJ whole genome shotgun (WGS) entry which is preliminary data.</text>
</comment>
<dbReference type="Pfam" id="PF00005">
    <property type="entry name" value="ABC_tran"/>
    <property type="match status" value="1"/>
</dbReference>
<evidence type="ECO:0000256" key="1">
    <source>
        <dbReference type="ARBA" id="ARBA00005417"/>
    </source>
</evidence>
<dbReference type="PANTHER" id="PTHR43875:SF15">
    <property type="entry name" value="TREHALOSE IMPORT ATP-BINDING PROTEIN SUGC"/>
    <property type="match status" value="1"/>
</dbReference>
<evidence type="ECO:0000259" key="8">
    <source>
        <dbReference type="PROSITE" id="PS50893"/>
    </source>
</evidence>
<dbReference type="Gene3D" id="2.40.50.100">
    <property type="match status" value="1"/>
</dbReference>
<sequence length="396" mass="43612">MKASRVRIQGISKRFGDLEVLRRIDLDIEPGKLVCLLGPSGCGKSTLLRILAGFEPPTEGTVSIGGRDVTTFPSKKRDIAMVFQNFALYPHMSVESNIAAPLVMSRLSFLRRQPLFRFFSPSAQKIRREIRERVVETASLLQIDKLLKRKPAQLSGGQKQRVAIGRAIIREPLLFLMDEPLSSLDAGLRTQMRGEIAALQKRLGITTIFVTHDQTEAMTMADQVVVMSGGVILQSGSPREIFEDPAHLSVAKFLGSPSINVLDGEISDGLLRVEGLSFRVSSGAADLLVKVGIRPEELLIGRTQPPDAPSWRGKIQRVENLGHEALVYLTIEEASAARLVARVASDFVADPIQPSDTIFVMPRASKLKVFKEDGRRHDIAVKQPPRSQQSVLQAAR</sequence>
<dbReference type="InterPro" id="IPR017871">
    <property type="entry name" value="ABC_transporter-like_CS"/>
</dbReference>